<evidence type="ECO:0000256" key="1">
    <source>
        <dbReference type="SAM" id="MobiDB-lite"/>
    </source>
</evidence>
<accession>N1Q583</accession>
<sequence length="57" mass="6446">MHWKLKDCRDCKAVEGHCDPTRKYVQYSSPFQEQTDAVDHPRTLGVGGMEQGTFSSS</sequence>
<evidence type="ECO:0000313" key="2">
    <source>
        <dbReference type="EMBL" id="EME50245.1"/>
    </source>
</evidence>
<reference evidence="2 3" key="2">
    <citation type="journal article" date="2012" name="PLoS Pathog.">
        <title>Diverse lifestyles and strategies of plant pathogenesis encoded in the genomes of eighteen Dothideomycetes fungi.</title>
        <authorList>
            <person name="Ohm R.A."/>
            <person name="Feau N."/>
            <person name="Henrissat B."/>
            <person name="Schoch C.L."/>
            <person name="Horwitz B.A."/>
            <person name="Barry K.W."/>
            <person name="Condon B.J."/>
            <person name="Copeland A.C."/>
            <person name="Dhillon B."/>
            <person name="Glaser F."/>
            <person name="Hesse C.N."/>
            <person name="Kosti I."/>
            <person name="LaButti K."/>
            <person name="Lindquist E.A."/>
            <person name="Lucas S."/>
            <person name="Salamov A.A."/>
            <person name="Bradshaw R.E."/>
            <person name="Ciuffetti L."/>
            <person name="Hamelin R.C."/>
            <person name="Kema G.H.J."/>
            <person name="Lawrence C."/>
            <person name="Scott J.A."/>
            <person name="Spatafora J.W."/>
            <person name="Turgeon B.G."/>
            <person name="de Wit P.J.G.M."/>
            <person name="Zhong S."/>
            <person name="Goodwin S.B."/>
            <person name="Grigoriev I.V."/>
        </authorList>
    </citation>
    <scope>NUCLEOTIDE SEQUENCE [LARGE SCALE GENOMIC DNA]</scope>
    <source>
        <strain evidence="3">NZE10 / CBS 128990</strain>
    </source>
</reference>
<reference evidence="3" key="1">
    <citation type="journal article" date="2012" name="PLoS Genet.">
        <title>The genomes of the fungal plant pathogens Cladosporium fulvum and Dothistroma septosporum reveal adaptation to different hosts and lifestyles but also signatures of common ancestry.</title>
        <authorList>
            <person name="de Wit P.J.G.M."/>
            <person name="van der Burgt A."/>
            <person name="Oekmen B."/>
            <person name="Stergiopoulos I."/>
            <person name="Abd-Elsalam K.A."/>
            <person name="Aerts A.L."/>
            <person name="Bahkali A.H."/>
            <person name="Beenen H.G."/>
            <person name="Chettri P."/>
            <person name="Cox M.P."/>
            <person name="Datema E."/>
            <person name="de Vries R.P."/>
            <person name="Dhillon B."/>
            <person name="Ganley A.R."/>
            <person name="Griffiths S.A."/>
            <person name="Guo Y."/>
            <person name="Hamelin R.C."/>
            <person name="Henrissat B."/>
            <person name="Kabir M.S."/>
            <person name="Jashni M.K."/>
            <person name="Kema G."/>
            <person name="Klaubauf S."/>
            <person name="Lapidus A."/>
            <person name="Levasseur A."/>
            <person name="Lindquist E."/>
            <person name="Mehrabi R."/>
            <person name="Ohm R.A."/>
            <person name="Owen T.J."/>
            <person name="Salamov A."/>
            <person name="Schwelm A."/>
            <person name="Schijlen E."/>
            <person name="Sun H."/>
            <person name="van den Burg H.A."/>
            <person name="van Ham R.C.H.J."/>
            <person name="Zhang S."/>
            <person name="Goodwin S.B."/>
            <person name="Grigoriev I.V."/>
            <person name="Collemare J."/>
            <person name="Bradshaw R.E."/>
        </authorList>
    </citation>
    <scope>NUCLEOTIDE SEQUENCE [LARGE SCALE GENOMIC DNA]</scope>
    <source>
        <strain evidence="3">NZE10 / CBS 128990</strain>
    </source>
</reference>
<gene>
    <name evidence="2" type="ORF">DOTSEDRAFT_68950</name>
</gene>
<dbReference type="Proteomes" id="UP000016933">
    <property type="component" value="Unassembled WGS sequence"/>
</dbReference>
<organism evidence="2 3">
    <name type="scientific">Dothistroma septosporum (strain NZE10 / CBS 128990)</name>
    <name type="common">Red band needle blight fungus</name>
    <name type="synonym">Mycosphaerella pini</name>
    <dbReference type="NCBI Taxonomy" id="675120"/>
    <lineage>
        <taxon>Eukaryota</taxon>
        <taxon>Fungi</taxon>
        <taxon>Dikarya</taxon>
        <taxon>Ascomycota</taxon>
        <taxon>Pezizomycotina</taxon>
        <taxon>Dothideomycetes</taxon>
        <taxon>Dothideomycetidae</taxon>
        <taxon>Mycosphaerellales</taxon>
        <taxon>Mycosphaerellaceae</taxon>
        <taxon>Dothistroma</taxon>
    </lineage>
</organism>
<evidence type="ECO:0000313" key="3">
    <source>
        <dbReference type="Proteomes" id="UP000016933"/>
    </source>
</evidence>
<protein>
    <submittedName>
        <fullName evidence="2">Uncharacterized protein</fullName>
    </submittedName>
</protein>
<dbReference type="AlphaFoldDB" id="N1Q583"/>
<proteinExistence type="predicted"/>
<feature type="region of interest" description="Disordered" evidence="1">
    <location>
        <begin position="30"/>
        <end position="57"/>
    </location>
</feature>
<name>N1Q583_DOTSN</name>
<dbReference type="HOGENOM" id="CLU_2996477_0_0_1"/>
<dbReference type="EMBL" id="KB446535">
    <property type="protein sequence ID" value="EME50245.1"/>
    <property type="molecule type" value="Genomic_DNA"/>
</dbReference>
<keyword evidence="3" id="KW-1185">Reference proteome</keyword>